<dbReference type="Pfam" id="PF17862">
    <property type="entry name" value="AAA_lid_3"/>
    <property type="match status" value="1"/>
</dbReference>
<sequence>KTDKPAEAKSLLNKSNSQNKIVKSISKANGNSERAQPLFQAPPGCESLFDEEGNLAPDLQALGLDPKLVESVSHEIMENQPKVTWDDICGLDFQKERIKECVVWPLLRPDIFTGLRNPPKGVLLFGPPGTGKTLIAKGTFSHLSIITDNSLHISLTQFFNNKKKAIANQAGRKFFAISASSLTSRWFGEAEKLVKTLFAVARHFEPAIIFIDEIGLAFYSLLSQRKEGDFEASRRLKTEFLVQMDGAQTQKESRILVIGATNRPQELDEAARRRLVRKLYVPLQKKRKCWMHIVHKYVYSPDRNGRLQMLRMLLKKSKHEISESEMETVVSLTDGYSAADIETLVIEAAMGPLRSVSNIAVLKKKKKMLSVKRYKSFSFFCSFEFFQTVSSDEVRSIIMEDFEKSLTNIKPSVSEKELVAYVEWNAKYGSSAL</sequence>
<gene>
    <name evidence="6" type="ORF">RFI_10810</name>
</gene>
<name>X6NJ21_RETFI</name>
<dbReference type="PANTHER" id="PTHR23074:SF17">
    <property type="entry name" value="FIDGETIN-LIKE PROTEIN 1"/>
    <property type="match status" value="1"/>
</dbReference>
<dbReference type="InterPro" id="IPR041569">
    <property type="entry name" value="AAA_lid_3"/>
</dbReference>
<keyword evidence="2 4" id="KW-0547">Nucleotide-binding</keyword>
<dbReference type="SUPFAM" id="SSF52540">
    <property type="entry name" value="P-loop containing nucleoside triphosphate hydrolases"/>
    <property type="match status" value="1"/>
</dbReference>
<keyword evidence="7" id="KW-1185">Reference proteome</keyword>
<dbReference type="PANTHER" id="PTHR23074">
    <property type="entry name" value="AAA DOMAIN-CONTAINING"/>
    <property type="match status" value="1"/>
</dbReference>
<evidence type="ECO:0000256" key="4">
    <source>
        <dbReference type="RuleBase" id="RU003651"/>
    </source>
</evidence>
<dbReference type="SMART" id="SM00382">
    <property type="entry name" value="AAA"/>
    <property type="match status" value="1"/>
</dbReference>
<dbReference type="GO" id="GO:0016887">
    <property type="term" value="F:ATP hydrolysis activity"/>
    <property type="evidence" value="ECO:0007669"/>
    <property type="project" value="InterPro"/>
</dbReference>
<dbReference type="PROSITE" id="PS00674">
    <property type="entry name" value="AAA"/>
    <property type="match status" value="1"/>
</dbReference>
<keyword evidence="3 4" id="KW-0067">ATP-binding</keyword>
<evidence type="ECO:0000259" key="5">
    <source>
        <dbReference type="SMART" id="SM00382"/>
    </source>
</evidence>
<reference evidence="6 7" key="1">
    <citation type="journal article" date="2013" name="Curr. Biol.">
        <title>The Genome of the Foraminiferan Reticulomyxa filosa.</title>
        <authorList>
            <person name="Glockner G."/>
            <person name="Hulsmann N."/>
            <person name="Schleicher M."/>
            <person name="Noegel A.A."/>
            <person name="Eichinger L."/>
            <person name="Gallinger C."/>
            <person name="Pawlowski J."/>
            <person name="Sierra R."/>
            <person name="Euteneuer U."/>
            <person name="Pillet L."/>
            <person name="Moustafa A."/>
            <person name="Platzer M."/>
            <person name="Groth M."/>
            <person name="Szafranski K."/>
            <person name="Schliwa M."/>
        </authorList>
    </citation>
    <scope>NUCLEOTIDE SEQUENCE [LARGE SCALE GENOMIC DNA]</scope>
</reference>
<dbReference type="AlphaFoldDB" id="X6NJ21"/>
<protein>
    <recommendedName>
        <fullName evidence="5">AAA+ ATPase domain-containing protein</fullName>
    </recommendedName>
</protein>
<dbReference type="OrthoDB" id="10251136at2759"/>
<dbReference type="Gene3D" id="1.10.8.60">
    <property type="match status" value="1"/>
</dbReference>
<dbReference type="InterPro" id="IPR015415">
    <property type="entry name" value="Spast_Vps4_C"/>
</dbReference>
<accession>X6NJ21</accession>
<dbReference type="InterPro" id="IPR003959">
    <property type="entry name" value="ATPase_AAA_core"/>
</dbReference>
<dbReference type="Pfam" id="PF00004">
    <property type="entry name" value="AAA"/>
    <property type="match status" value="1"/>
</dbReference>
<comment type="similarity">
    <text evidence="1 4">Belongs to the AAA ATPase family.</text>
</comment>
<dbReference type="OMA" id="LCQEAIW"/>
<dbReference type="GO" id="GO:0005524">
    <property type="term" value="F:ATP binding"/>
    <property type="evidence" value="ECO:0007669"/>
    <property type="project" value="UniProtKB-KW"/>
</dbReference>
<dbReference type="InterPro" id="IPR003593">
    <property type="entry name" value="AAA+_ATPase"/>
</dbReference>
<feature type="non-terminal residue" evidence="6">
    <location>
        <position position="1"/>
    </location>
</feature>
<evidence type="ECO:0000256" key="3">
    <source>
        <dbReference type="ARBA" id="ARBA00022840"/>
    </source>
</evidence>
<evidence type="ECO:0000313" key="6">
    <source>
        <dbReference type="EMBL" id="ETO26325.1"/>
    </source>
</evidence>
<evidence type="ECO:0000313" key="7">
    <source>
        <dbReference type="Proteomes" id="UP000023152"/>
    </source>
</evidence>
<organism evidence="6 7">
    <name type="scientific">Reticulomyxa filosa</name>
    <dbReference type="NCBI Taxonomy" id="46433"/>
    <lineage>
        <taxon>Eukaryota</taxon>
        <taxon>Sar</taxon>
        <taxon>Rhizaria</taxon>
        <taxon>Retaria</taxon>
        <taxon>Foraminifera</taxon>
        <taxon>Monothalamids</taxon>
        <taxon>Reticulomyxidae</taxon>
        <taxon>Reticulomyxa</taxon>
    </lineage>
</organism>
<dbReference type="FunFam" id="1.10.8.60:FF:000022">
    <property type="entry name" value="Fidgetin like 1"/>
    <property type="match status" value="1"/>
</dbReference>
<proteinExistence type="inferred from homology"/>
<dbReference type="Proteomes" id="UP000023152">
    <property type="component" value="Unassembled WGS sequence"/>
</dbReference>
<dbReference type="InterPro" id="IPR003960">
    <property type="entry name" value="ATPase_AAA_CS"/>
</dbReference>
<dbReference type="EMBL" id="ASPP01007944">
    <property type="protein sequence ID" value="ETO26325.1"/>
    <property type="molecule type" value="Genomic_DNA"/>
</dbReference>
<evidence type="ECO:0000256" key="2">
    <source>
        <dbReference type="ARBA" id="ARBA00022741"/>
    </source>
</evidence>
<feature type="domain" description="AAA+ ATPase" evidence="5">
    <location>
        <begin position="118"/>
        <end position="285"/>
    </location>
</feature>
<comment type="caution">
    <text evidence="6">The sequence shown here is derived from an EMBL/GenBank/DDBJ whole genome shotgun (WGS) entry which is preliminary data.</text>
</comment>
<dbReference type="InterPro" id="IPR027417">
    <property type="entry name" value="P-loop_NTPase"/>
</dbReference>
<evidence type="ECO:0000256" key="1">
    <source>
        <dbReference type="ARBA" id="ARBA00006914"/>
    </source>
</evidence>
<dbReference type="Gene3D" id="3.40.50.300">
    <property type="entry name" value="P-loop containing nucleotide triphosphate hydrolases"/>
    <property type="match status" value="1"/>
</dbReference>
<dbReference type="InterPro" id="IPR050304">
    <property type="entry name" value="MT-severing_AAA_ATPase"/>
</dbReference>
<dbReference type="Pfam" id="PF09336">
    <property type="entry name" value="Vps4_C"/>
    <property type="match status" value="1"/>
</dbReference>